<dbReference type="AlphaFoldDB" id="A0A7H0VBX8"/>
<keyword evidence="4 8" id="KW-0812">Transmembrane</keyword>
<feature type="domain" description="Type II secretion system protein GspF" evidence="9">
    <location>
        <begin position="49"/>
        <end position="171"/>
    </location>
</feature>
<evidence type="ECO:0000256" key="3">
    <source>
        <dbReference type="ARBA" id="ARBA00022475"/>
    </source>
</evidence>
<dbReference type="GO" id="GO:0005886">
    <property type="term" value="C:plasma membrane"/>
    <property type="evidence" value="ECO:0007669"/>
    <property type="project" value="UniProtKB-SubCell"/>
</dbReference>
<accession>A0A7H0VBX8</accession>
<evidence type="ECO:0000256" key="2">
    <source>
        <dbReference type="ARBA" id="ARBA00005745"/>
    </source>
</evidence>
<dbReference type="Gene3D" id="1.20.81.30">
    <property type="entry name" value="Type II secretion system (T2SS), domain F"/>
    <property type="match status" value="2"/>
</dbReference>
<evidence type="ECO:0000313" key="11">
    <source>
        <dbReference type="Proteomes" id="UP000516305"/>
    </source>
</evidence>
<evidence type="ECO:0000256" key="8">
    <source>
        <dbReference type="SAM" id="Phobius"/>
    </source>
</evidence>
<comment type="subcellular location">
    <subcellularLocation>
        <location evidence="1">Cell membrane</location>
        <topology evidence="1">Multi-pass membrane protein</topology>
    </subcellularLocation>
</comment>
<evidence type="ECO:0000256" key="1">
    <source>
        <dbReference type="ARBA" id="ARBA00004651"/>
    </source>
</evidence>
<evidence type="ECO:0000256" key="7">
    <source>
        <dbReference type="SAM" id="MobiDB-lite"/>
    </source>
</evidence>
<reference evidence="10 11" key="1">
    <citation type="submission" date="2020-08" db="EMBL/GenBank/DDBJ databases">
        <title>Croceimicrobium hydrocarbonivorans gen. nov., sp. nov., a novel marine bacterium isolated from a bacterial consortium that degrades polyethylene terephthalate.</title>
        <authorList>
            <person name="Liu R."/>
        </authorList>
    </citation>
    <scope>NUCLEOTIDE SEQUENCE [LARGE SCALE GENOMIC DNA]</scope>
    <source>
        <strain evidence="10 11">A20-9</strain>
    </source>
</reference>
<gene>
    <name evidence="10" type="ORF">H4K34_12680</name>
</gene>
<dbReference type="KEGG" id="chyd:H4K34_12680"/>
<feature type="region of interest" description="Disordered" evidence="7">
    <location>
        <begin position="1"/>
        <end position="26"/>
    </location>
</feature>
<dbReference type="RefSeq" id="WP_210757756.1">
    <property type="nucleotide sequence ID" value="NZ_CP060139.1"/>
</dbReference>
<keyword evidence="6 8" id="KW-0472">Membrane</keyword>
<dbReference type="EMBL" id="CP060139">
    <property type="protein sequence ID" value="QNR23226.1"/>
    <property type="molecule type" value="Genomic_DNA"/>
</dbReference>
<feature type="transmembrane region" description="Helical" evidence="8">
    <location>
        <begin position="144"/>
        <end position="170"/>
    </location>
</feature>
<dbReference type="PANTHER" id="PTHR30012">
    <property type="entry name" value="GENERAL SECRETION PATHWAY PROTEIN"/>
    <property type="match status" value="1"/>
</dbReference>
<dbReference type="PANTHER" id="PTHR30012:SF0">
    <property type="entry name" value="TYPE II SECRETION SYSTEM PROTEIN F-RELATED"/>
    <property type="match status" value="1"/>
</dbReference>
<dbReference type="InterPro" id="IPR003004">
    <property type="entry name" value="GspF/PilC"/>
</dbReference>
<evidence type="ECO:0000256" key="4">
    <source>
        <dbReference type="ARBA" id="ARBA00022692"/>
    </source>
</evidence>
<proteinExistence type="inferred from homology"/>
<keyword evidence="5 8" id="KW-1133">Transmembrane helix</keyword>
<feature type="domain" description="Type II secretion system protein GspF" evidence="9">
    <location>
        <begin position="252"/>
        <end position="373"/>
    </location>
</feature>
<dbReference type="Proteomes" id="UP000516305">
    <property type="component" value="Chromosome"/>
</dbReference>
<comment type="similarity">
    <text evidence="2">Belongs to the GSP F family.</text>
</comment>
<feature type="transmembrane region" description="Helical" evidence="8">
    <location>
        <begin position="354"/>
        <end position="372"/>
    </location>
</feature>
<protein>
    <submittedName>
        <fullName evidence="10">Type II secretion system F family protein</fullName>
    </submittedName>
</protein>
<organism evidence="10 11">
    <name type="scientific">Croceimicrobium hydrocarbonivorans</name>
    <dbReference type="NCBI Taxonomy" id="2761580"/>
    <lineage>
        <taxon>Bacteria</taxon>
        <taxon>Pseudomonadati</taxon>
        <taxon>Bacteroidota</taxon>
        <taxon>Flavobacteriia</taxon>
        <taxon>Flavobacteriales</taxon>
        <taxon>Owenweeksiaceae</taxon>
        <taxon>Croceimicrobium</taxon>
    </lineage>
</organism>
<dbReference type="PRINTS" id="PR00812">
    <property type="entry name" value="BCTERIALGSPF"/>
</dbReference>
<dbReference type="InterPro" id="IPR042094">
    <property type="entry name" value="T2SS_GspF_sf"/>
</dbReference>
<feature type="transmembrane region" description="Helical" evidence="8">
    <location>
        <begin position="190"/>
        <end position="215"/>
    </location>
</feature>
<dbReference type="InterPro" id="IPR018076">
    <property type="entry name" value="T2SS_GspF_dom"/>
</dbReference>
<evidence type="ECO:0000256" key="5">
    <source>
        <dbReference type="ARBA" id="ARBA00022989"/>
    </source>
</evidence>
<keyword evidence="3" id="KW-1003">Cell membrane</keyword>
<keyword evidence="11" id="KW-1185">Reference proteome</keyword>
<name>A0A7H0VBX8_9FLAO</name>
<evidence type="ECO:0000313" key="10">
    <source>
        <dbReference type="EMBL" id="QNR23226.1"/>
    </source>
</evidence>
<dbReference type="Pfam" id="PF00482">
    <property type="entry name" value="T2SSF"/>
    <property type="match status" value="2"/>
</dbReference>
<sequence length="381" mass="43189">MSISIKEVQKKTVHTNSSKESSKKDSALTQLLQTQIGESKLKDNFKEHFYSEIALLLDSGLNLKAALDLLLEQQKKESHRILLEKILKELTQGKRFSEILELDKQFTAYEYFSVQIGEETGNLSEILKRLADFFSQRIKQKRNFIGAISYPLVILFTAIIAITFMFYFMVPMFKEVFARMGNNLPSVTKFVIRISENIGPIFGLILVTSLILATLHLRLRKNLNYRFNLGSALVRIPLVGPLILENNILRMLQSLGLLLRAKVPLVRALDLSSKMLSFYPLQKALQDAQNKVLEGEGFYNGIADNKLLSPKLKGLIKVGEETNNLAFLLEKLSGQTESELEHKAKVLGNTMEPLIIVFLGFFVALILIAMYMPMFQMSASY</sequence>
<evidence type="ECO:0000256" key="6">
    <source>
        <dbReference type="ARBA" id="ARBA00023136"/>
    </source>
</evidence>
<evidence type="ECO:0000259" key="9">
    <source>
        <dbReference type="Pfam" id="PF00482"/>
    </source>
</evidence>